<dbReference type="EMBL" id="AWTV01000007">
    <property type="protein sequence ID" value="KIH91347.1"/>
    <property type="molecule type" value="Genomic_DNA"/>
</dbReference>
<dbReference type="GeneID" id="63675377"/>
<keyword evidence="2" id="KW-1185">Reference proteome</keyword>
<dbReference type="HOGENOM" id="CLU_2607564_0_0_1"/>
<gene>
    <name evidence="1" type="ORF">SPBR_02149</name>
</gene>
<organism evidence="1 2">
    <name type="scientific">Sporothrix brasiliensis 5110</name>
    <dbReference type="NCBI Taxonomy" id="1398154"/>
    <lineage>
        <taxon>Eukaryota</taxon>
        <taxon>Fungi</taxon>
        <taxon>Dikarya</taxon>
        <taxon>Ascomycota</taxon>
        <taxon>Pezizomycotina</taxon>
        <taxon>Sordariomycetes</taxon>
        <taxon>Sordariomycetidae</taxon>
        <taxon>Ophiostomatales</taxon>
        <taxon>Ophiostomataceae</taxon>
        <taxon>Sporothrix</taxon>
    </lineage>
</organism>
<dbReference type="Proteomes" id="UP000031575">
    <property type="component" value="Unassembled WGS sequence"/>
</dbReference>
<sequence>MNQRAAISTQTGGAFTTTRDLKEAIAPVLELGRTDQKMEGSSLNVSLIPEVEMISRYDIVTLDHLYCTWTIVDSRRDRL</sequence>
<proteinExistence type="predicted"/>
<dbReference type="AlphaFoldDB" id="A0A0C2J2N4"/>
<name>A0A0C2J2N4_9PEZI</name>
<dbReference type="RefSeq" id="XP_040619357.1">
    <property type="nucleotide sequence ID" value="XM_040760456.1"/>
</dbReference>
<comment type="caution">
    <text evidence="1">The sequence shown here is derived from an EMBL/GenBank/DDBJ whole genome shotgun (WGS) entry which is preliminary data.</text>
</comment>
<reference evidence="1 2" key="1">
    <citation type="journal article" date="2014" name="BMC Genomics">
        <title>Comparative genomics of the major fungal agents of human and animal Sporotrichosis: Sporothrix schenckii and Sporothrix brasiliensis.</title>
        <authorList>
            <person name="Teixeira M.M."/>
            <person name="de Almeida L.G."/>
            <person name="Kubitschek-Barreira P."/>
            <person name="Alves F.L."/>
            <person name="Kioshima E.S."/>
            <person name="Abadio A.K."/>
            <person name="Fernandes L."/>
            <person name="Derengowski L.S."/>
            <person name="Ferreira K.S."/>
            <person name="Souza R.C."/>
            <person name="Ruiz J.C."/>
            <person name="de Andrade N.C."/>
            <person name="Paes H.C."/>
            <person name="Nicola A.M."/>
            <person name="Albuquerque P."/>
            <person name="Gerber A.L."/>
            <person name="Martins V.P."/>
            <person name="Peconick L.D."/>
            <person name="Neto A.V."/>
            <person name="Chaucanez C.B."/>
            <person name="Silva P.A."/>
            <person name="Cunha O.L."/>
            <person name="de Oliveira F.F."/>
            <person name="dos Santos T.C."/>
            <person name="Barros A.L."/>
            <person name="Soares M.A."/>
            <person name="de Oliveira L.M."/>
            <person name="Marini M.M."/>
            <person name="Villalobos-Duno H."/>
            <person name="Cunha M.M."/>
            <person name="de Hoog S."/>
            <person name="da Silveira J.F."/>
            <person name="Henrissat B."/>
            <person name="Nino-Vega G.A."/>
            <person name="Cisalpino P.S."/>
            <person name="Mora-Montes H.M."/>
            <person name="Almeida S.R."/>
            <person name="Stajich J.E."/>
            <person name="Lopes-Bezerra L.M."/>
            <person name="Vasconcelos A.T."/>
            <person name="Felipe M.S."/>
        </authorList>
    </citation>
    <scope>NUCLEOTIDE SEQUENCE [LARGE SCALE GENOMIC DNA]</scope>
    <source>
        <strain evidence="1 2">5110</strain>
    </source>
</reference>
<evidence type="ECO:0000313" key="1">
    <source>
        <dbReference type="EMBL" id="KIH91347.1"/>
    </source>
</evidence>
<accession>A0A0C2J2N4</accession>
<evidence type="ECO:0000313" key="2">
    <source>
        <dbReference type="Proteomes" id="UP000031575"/>
    </source>
</evidence>
<protein>
    <submittedName>
        <fullName evidence="1">Uncharacterized protein</fullName>
    </submittedName>
</protein>
<dbReference type="VEuPathDB" id="FungiDB:SPBR_02149"/>